<feature type="compositionally biased region" description="Low complexity" evidence="10">
    <location>
        <begin position="95"/>
        <end position="106"/>
    </location>
</feature>
<dbReference type="PANTHER" id="PTHR13080">
    <property type="entry name" value="ATP SYNTHASE F CHAIN, MITOCHONDRIAL-RELATED"/>
    <property type="match status" value="1"/>
</dbReference>
<dbReference type="GO" id="GO:0042776">
    <property type="term" value="P:proton motive force-driven mitochondrial ATP synthesis"/>
    <property type="evidence" value="ECO:0007669"/>
    <property type="project" value="TreeGrafter"/>
</dbReference>
<reference evidence="12" key="2">
    <citation type="submission" date="2025-09" db="UniProtKB">
        <authorList>
            <consortium name="Ensembl"/>
        </authorList>
    </citation>
    <scope>IDENTIFICATION</scope>
</reference>
<evidence type="ECO:0000256" key="7">
    <source>
        <dbReference type="ARBA" id="ARBA00023128"/>
    </source>
</evidence>
<evidence type="ECO:0000256" key="1">
    <source>
        <dbReference type="ARBA" id="ARBA00004325"/>
    </source>
</evidence>
<evidence type="ECO:0000256" key="10">
    <source>
        <dbReference type="SAM" id="MobiDB-lite"/>
    </source>
</evidence>
<keyword evidence="4" id="KW-0138">CF(0)</keyword>
<protein>
    <submittedName>
        <fullName evidence="12">Peripherin-2-like</fullName>
    </submittedName>
</protein>
<feature type="region of interest" description="Disordered" evidence="10">
    <location>
        <begin position="150"/>
        <end position="192"/>
    </location>
</feature>
<comment type="similarity">
    <text evidence="2">Belongs to the ATPase F chain family.</text>
</comment>
<feature type="region of interest" description="Disordered" evidence="10">
    <location>
        <begin position="24"/>
        <end position="112"/>
    </location>
</feature>
<feature type="compositionally biased region" description="Basic and acidic residues" evidence="10">
    <location>
        <begin position="152"/>
        <end position="162"/>
    </location>
</feature>
<keyword evidence="7" id="KW-0496">Mitochondrion</keyword>
<keyword evidence="5" id="KW-0375">Hydrogen ion transport</keyword>
<dbReference type="RefSeq" id="XP_026170877.1">
    <property type="nucleotide sequence ID" value="XM_026315092.2"/>
</dbReference>
<dbReference type="CTD" id="58085"/>
<sequence length="541" mass="58894">MSSEVCPFCGKTYKRLKSHLPHCKAAASSKTSRHQQDVTAKQTSSPQPAAALSQSTQATSVTTDLHTKKSKKVSGVTSGPLQSSSSTMPSKNADTPSSSSSTLPPTVKKKQKLADQIKMAITPSYATVSSPALSKPKKKSVGAVIEAVDSEQVSKRSLKETKSVSADLLSDNPNSSTTAQTETKMNPDKDSVSLDLLSTDTKAKVSHKKKVSKTTKTAQFDSMDVKIKESTTKPLSRDNVWEDNMGEIENLSVNKIRLTPRSIHQTRITLQDVRAALCRPKATSQSSWTNILSQVDSGDNLNSKSRGGTSLSPAGSQKDSLVTAKTLSDQLPPISSQHTELQSVKNKSSSVTLQHDGSPQPKTIVPATPLLSGHVLSQVSQHTVLPHTVSVTEGLKMGHHRTGLFSISPPAQFYSPHPFLLAPPAMVDTRSANKGSTAEASQLDVRNQTAAHSRPEGALTQRHLGQVRLREVPEWLFSNTPSRPRDAVKMVQRGWQWYYRKYIDVKKGGVGGLGMLLAGYCVLSYIWSYPHTKRDRWRKYH</sequence>
<dbReference type="AlphaFoldDB" id="A0A3Q3KT48"/>
<dbReference type="GO" id="GO:0031966">
    <property type="term" value="C:mitochondrial membrane"/>
    <property type="evidence" value="ECO:0007669"/>
    <property type="project" value="UniProtKB-SubCell"/>
</dbReference>
<evidence type="ECO:0000256" key="9">
    <source>
        <dbReference type="ARBA" id="ARBA00023310"/>
    </source>
</evidence>
<keyword evidence="11" id="KW-0812">Transmembrane</keyword>
<keyword evidence="9" id="KW-0066">ATP synthesis</keyword>
<evidence type="ECO:0000313" key="13">
    <source>
        <dbReference type="Proteomes" id="UP000261640"/>
    </source>
</evidence>
<dbReference type="GeneTree" id="ENSGT00940000167489"/>
<dbReference type="Ensembl" id="ENSMAMT00000004669.2">
    <property type="protein sequence ID" value="ENSMAMP00000004553.1"/>
    <property type="gene ID" value="ENSMAMG00000003100.2"/>
</dbReference>
<feature type="region of interest" description="Disordered" evidence="10">
    <location>
        <begin position="299"/>
        <end position="360"/>
    </location>
</feature>
<organism evidence="12 13">
    <name type="scientific">Mastacembelus armatus</name>
    <name type="common">zig-zag eel</name>
    <dbReference type="NCBI Taxonomy" id="205130"/>
    <lineage>
        <taxon>Eukaryota</taxon>
        <taxon>Metazoa</taxon>
        <taxon>Chordata</taxon>
        <taxon>Craniata</taxon>
        <taxon>Vertebrata</taxon>
        <taxon>Euteleostomi</taxon>
        <taxon>Actinopterygii</taxon>
        <taxon>Neopterygii</taxon>
        <taxon>Teleostei</taxon>
        <taxon>Neoteleostei</taxon>
        <taxon>Acanthomorphata</taxon>
        <taxon>Anabantaria</taxon>
        <taxon>Synbranchiformes</taxon>
        <taxon>Mastacembelidae</taxon>
        <taxon>Mastacembelus</taxon>
    </lineage>
</organism>
<keyword evidence="11" id="KW-1133">Transmembrane helix</keyword>
<dbReference type="PANTHER" id="PTHR13080:SF13">
    <property type="entry name" value="ATP SYNTHASE SUBUNIT F, MITOCHONDRIAL"/>
    <property type="match status" value="1"/>
</dbReference>
<dbReference type="GeneID" id="113135244"/>
<feature type="transmembrane region" description="Helical" evidence="11">
    <location>
        <begin position="510"/>
        <end position="529"/>
    </location>
</feature>
<evidence type="ECO:0000256" key="4">
    <source>
        <dbReference type="ARBA" id="ARBA00022547"/>
    </source>
</evidence>
<feature type="compositionally biased region" description="Polar residues" evidence="10">
    <location>
        <begin position="171"/>
        <end position="184"/>
    </location>
</feature>
<dbReference type="GO" id="GO:0046933">
    <property type="term" value="F:proton-transporting ATP synthase activity, rotational mechanism"/>
    <property type="evidence" value="ECO:0007669"/>
    <property type="project" value="TreeGrafter"/>
</dbReference>
<keyword evidence="13" id="KW-1185">Reference proteome</keyword>
<dbReference type="STRING" id="205130.ENSMAMP00000004553"/>
<evidence type="ECO:0000313" key="12">
    <source>
        <dbReference type="Ensembl" id="ENSMAMP00000004553.1"/>
    </source>
</evidence>
<feature type="compositionally biased region" description="Polar residues" evidence="10">
    <location>
        <begin position="80"/>
        <end position="94"/>
    </location>
</feature>
<evidence type="ECO:0000256" key="2">
    <source>
        <dbReference type="ARBA" id="ARBA00005895"/>
    </source>
</evidence>
<evidence type="ECO:0000256" key="11">
    <source>
        <dbReference type="SAM" id="Phobius"/>
    </source>
</evidence>
<dbReference type="Pfam" id="PF10206">
    <property type="entry name" value="WRW"/>
    <property type="match status" value="1"/>
</dbReference>
<evidence type="ECO:0000256" key="3">
    <source>
        <dbReference type="ARBA" id="ARBA00022448"/>
    </source>
</evidence>
<reference evidence="12" key="1">
    <citation type="submission" date="2025-08" db="UniProtKB">
        <authorList>
            <consortium name="Ensembl"/>
        </authorList>
    </citation>
    <scope>IDENTIFICATION</scope>
</reference>
<dbReference type="GO" id="GO:0045259">
    <property type="term" value="C:proton-transporting ATP synthase complex"/>
    <property type="evidence" value="ECO:0007669"/>
    <property type="project" value="UniProtKB-KW"/>
</dbReference>
<dbReference type="InterPro" id="IPR019344">
    <property type="entry name" value="F1F0-ATPsyn_F_prd"/>
</dbReference>
<feature type="compositionally biased region" description="Low complexity" evidence="10">
    <location>
        <begin position="42"/>
        <end position="63"/>
    </location>
</feature>
<proteinExistence type="inferred from homology"/>
<dbReference type="InParanoid" id="A0A3Q3KT48"/>
<dbReference type="Proteomes" id="UP000261640">
    <property type="component" value="Unplaced"/>
</dbReference>
<keyword evidence="6" id="KW-0406">Ion transport</keyword>
<evidence type="ECO:0000256" key="6">
    <source>
        <dbReference type="ARBA" id="ARBA00023065"/>
    </source>
</evidence>
<feature type="compositionally biased region" description="Polar residues" evidence="10">
    <location>
        <begin position="435"/>
        <end position="451"/>
    </location>
</feature>
<keyword evidence="3" id="KW-0813">Transport</keyword>
<evidence type="ECO:0000256" key="8">
    <source>
        <dbReference type="ARBA" id="ARBA00023136"/>
    </source>
</evidence>
<accession>A0A3Q3KT48</accession>
<feature type="region of interest" description="Disordered" evidence="10">
    <location>
        <begin position="435"/>
        <end position="457"/>
    </location>
</feature>
<keyword evidence="8 11" id="KW-0472">Membrane</keyword>
<evidence type="ECO:0000256" key="5">
    <source>
        <dbReference type="ARBA" id="ARBA00022781"/>
    </source>
</evidence>
<comment type="subcellular location">
    <subcellularLocation>
        <location evidence="1">Mitochondrion membrane</location>
    </subcellularLocation>
</comment>
<name>A0A3Q3KT48_9TELE</name>